<keyword evidence="3" id="KW-1185">Reference proteome</keyword>
<gene>
    <name evidence="2" type="ORF">GDO81_027954</name>
</gene>
<organism evidence="2 3">
    <name type="scientific">Engystomops pustulosus</name>
    <name type="common">Tungara frog</name>
    <name type="synonym">Physalaemus pustulosus</name>
    <dbReference type="NCBI Taxonomy" id="76066"/>
    <lineage>
        <taxon>Eukaryota</taxon>
        <taxon>Metazoa</taxon>
        <taxon>Chordata</taxon>
        <taxon>Craniata</taxon>
        <taxon>Vertebrata</taxon>
        <taxon>Euteleostomi</taxon>
        <taxon>Amphibia</taxon>
        <taxon>Batrachia</taxon>
        <taxon>Anura</taxon>
        <taxon>Neobatrachia</taxon>
        <taxon>Hyloidea</taxon>
        <taxon>Leptodactylidae</taxon>
        <taxon>Leiuperinae</taxon>
        <taxon>Engystomops</taxon>
    </lineage>
</organism>
<protein>
    <submittedName>
        <fullName evidence="2">Uncharacterized protein</fullName>
    </submittedName>
</protein>
<sequence>MEGGEEATQPPYPDIKIHDGPIGTSSPVQKPSCSARGRRMGLGRYEAFCVRLSHAGAPKQVLTYGVCDLHLLLDPQFHKN</sequence>
<accession>A0AAV6YKG4</accession>
<dbReference type="AlphaFoldDB" id="A0AAV6YKG4"/>
<dbReference type="EMBL" id="WNYA01059556">
    <property type="protein sequence ID" value="KAG8535697.1"/>
    <property type="molecule type" value="Genomic_DNA"/>
</dbReference>
<dbReference type="Proteomes" id="UP000824782">
    <property type="component" value="Unassembled WGS sequence"/>
</dbReference>
<comment type="caution">
    <text evidence="2">The sequence shown here is derived from an EMBL/GenBank/DDBJ whole genome shotgun (WGS) entry which is preliminary data.</text>
</comment>
<evidence type="ECO:0000256" key="1">
    <source>
        <dbReference type="SAM" id="MobiDB-lite"/>
    </source>
</evidence>
<name>A0AAV6YKG4_ENGPU</name>
<reference evidence="2" key="1">
    <citation type="thesis" date="2020" institute="ProQuest LLC" country="789 East Eisenhower Parkway, Ann Arbor, MI, USA">
        <title>Comparative Genomics and Chromosome Evolution.</title>
        <authorList>
            <person name="Mudd A.B."/>
        </authorList>
    </citation>
    <scope>NUCLEOTIDE SEQUENCE</scope>
    <source>
        <strain evidence="2">237g6f4</strain>
        <tissue evidence="2">Blood</tissue>
    </source>
</reference>
<feature type="compositionally biased region" description="Polar residues" evidence="1">
    <location>
        <begin position="23"/>
        <end position="32"/>
    </location>
</feature>
<evidence type="ECO:0000313" key="3">
    <source>
        <dbReference type="Proteomes" id="UP000824782"/>
    </source>
</evidence>
<feature type="region of interest" description="Disordered" evidence="1">
    <location>
        <begin position="1"/>
        <end position="34"/>
    </location>
</feature>
<proteinExistence type="predicted"/>
<evidence type="ECO:0000313" key="2">
    <source>
        <dbReference type="EMBL" id="KAG8535697.1"/>
    </source>
</evidence>